<gene>
    <name evidence="1" type="ORF">SOASR032_16080</name>
</gene>
<dbReference type="RefSeq" id="WP_114986297.1">
    <property type="nucleotide sequence ID" value="NZ_BRLJ01000003.1"/>
</dbReference>
<comment type="caution">
    <text evidence="1">The sequence shown here is derived from an EMBL/GenBank/DDBJ whole genome shotgun (WGS) entry which is preliminary data.</text>
</comment>
<sequence length="70" mass="8121">MLFRPCQAPDYQVRYYGDYPGYVAELLAVIERCNGQLEGVRKVVESYTSFDNEILSSNNNKNKEKQLKVK</sequence>
<proteinExistence type="predicted"/>
<dbReference type="Proteomes" id="UP001059610">
    <property type="component" value="Unassembled WGS sequence"/>
</dbReference>
<accession>A0ABQ5LHJ6</accession>
<organism evidence="1 2">
    <name type="scientific">Pragia fontium</name>
    <dbReference type="NCBI Taxonomy" id="82985"/>
    <lineage>
        <taxon>Bacteria</taxon>
        <taxon>Pseudomonadati</taxon>
        <taxon>Pseudomonadota</taxon>
        <taxon>Gammaproteobacteria</taxon>
        <taxon>Enterobacterales</taxon>
        <taxon>Budviciaceae</taxon>
        <taxon>Pragia</taxon>
    </lineage>
</organism>
<evidence type="ECO:0000313" key="1">
    <source>
        <dbReference type="EMBL" id="GKX63039.1"/>
    </source>
</evidence>
<protein>
    <submittedName>
        <fullName evidence="1">Uncharacterized protein</fullName>
    </submittedName>
</protein>
<name>A0ABQ5LHJ6_9GAMM</name>
<reference evidence="1" key="1">
    <citation type="submission" date="2022-06" db="EMBL/GenBank/DDBJ databases">
        <title>Draft genome sequences of Pragia fontium str. JCM24417.</title>
        <authorList>
            <person name="Wakabayashi Y."/>
            <person name="Kojima K."/>
        </authorList>
    </citation>
    <scope>NUCLEOTIDE SEQUENCE</scope>
    <source>
        <strain evidence="1">JCM 24417</strain>
    </source>
</reference>
<evidence type="ECO:0000313" key="2">
    <source>
        <dbReference type="Proteomes" id="UP001059610"/>
    </source>
</evidence>
<dbReference type="EMBL" id="BRLJ01000003">
    <property type="protein sequence ID" value="GKX63039.1"/>
    <property type="molecule type" value="Genomic_DNA"/>
</dbReference>
<keyword evidence="2" id="KW-1185">Reference proteome</keyword>